<evidence type="ECO:0000256" key="6">
    <source>
        <dbReference type="RuleBase" id="RU000370"/>
    </source>
</evidence>
<evidence type="ECO:0000259" key="8">
    <source>
        <dbReference type="PROSITE" id="PS50855"/>
    </source>
</evidence>
<feature type="transmembrane region" description="Helical" evidence="7">
    <location>
        <begin position="106"/>
        <end position="126"/>
    </location>
</feature>
<evidence type="ECO:0000256" key="7">
    <source>
        <dbReference type="SAM" id="Phobius"/>
    </source>
</evidence>
<dbReference type="GO" id="GO:0009060">
    <property type="term" value="P:aerobic respiration"/>
    <property type="evidence" value="ECO:0007669"/>
    <property type="project" value="InterPro"/>
</dbReference>
<keyword evidence="10" id="KW-1185">Reference proteome</keyword>
<evidence type="ECO:0000313" key="9">
    <source>
        <dbReference type="EMBL" id="RYC31301.1"/>
    </source>
</evidence>
<keyword evidence="6" id="KW-0249">Electron transport</keyword>
<feature type="transmembrane region" description="Helical" evidence="7">
    <location>
        <begin position="146"/>
        <end position="166"/>
    </location>
</feature>
<keyword evidence="4 7" id="KW-1133">Transmembrane helix</keyword>
<dbReference type="Gene3D" id="1.20.210.10">
    <property type="entry name" value="Cytochrome c oxidase-like, subunit I domain"/>
    <property type="match status" value="1"/>
</dbReference>
<keyword evidence="3 6" id="KW-0812">Transmembrane</keyword>
<feature type="domain" description="Cytochrome oxidase subunit I profile" evidence="8">
    <location>
        <begin position="22"/>
        <end position="521"/>
    </location>
</feature>
<dbReference type="OrthoDB" id="9764568at2"/>
<keyword evidence="6" id="KW-0479">Metal-binding</keyword>
<dbReference type="GO" id="GO:0020037">
    <property type="term" value="F:heme binding"/>
    <property type="evidence" value="ECO:0007669"/>
    <property type="project" value="InterPro"/>
</dbReference>
<dbReference type="GO" id="GO:0016020">
    <property type="term" value="C:membrane"/>
    <property type="evidence" value="ECO:0007669"/>
    <property type="project" value="UniProtKB-SubCell"/>
</dbReference>
<keyword evidence="6" id="KW-0408">Iron</keyword>
<dbReference type="GO" id="GO:0004129">
    <property type="term" value="F:cytochrome-c oxidase activity"/>
    <property type="evidence" value="ECO:0007669"/>
    <property type="project" value="InterPro"/>
</dbReference>
<name>A0A4Q2U845_9HYPH</name>
<keyword evidence="2 6" id="KW-0679">Respiratory chain</keyword>
<dbReference type="RefSeq" id="WP_129227584.1">
    <property type="nucleotide sequence ID" value="NZ_QYBB01000015.1"/>
</dbReference>
<feature type="transmembrane region" description="Helical" evidence="7">
    <location>
        <begin position="265"/>
        <end position="283"/>
    </location>
</feature>
<dbReference type="InterPro" id="IPR023615">
    <property type="entry name" value="Cyt_c_Oxase_su1_BS"/>
</dbReference>
<comment type="subcellular location">
    <subcellularLocation>
        <location evidence="1">Membrane</location>
        <topology evidence="1">Multi-pass membrane protein</topology>
    </subcellularLocation>
</comment>
<evidence type="ECO:0000256" key="2">
    <source>
        <dbReference type="ARBA" id="ARBA00022660"/>
    </source>
</evidence>
<evidence type="ECO:0000256" key="3">
    <source>
        <dbReference type="ARBA" id="ARBA00022692"/>
    </source>
</evidence>
<evidence type="ECO:0000256" key="4">
    <source>
        <dbReference type="ARBA" id="ARBA00022989"/>
    </source>
</evidence>
<reference evidence="9 10" key="1">
    <citation type="submission" date="2018-12" db="EMBL/GenBank/DDBJ databases">
        <authorList>
            <person name="Grouzdev D.S."/>
            <person name="Krutkina M.S."/>
        </authorList>
    </citation>
    <scope>NUCLEOTIDE SEQUENCE [LARGE SCALE GENOMIC DNA]</scope>
    <source>
        <strain evidence="9 10">RmlP026</strain>
    </source>
</reference>
<dbReference type="EMBL" id="QYBB01000015">
    <property type="protein sequence ID" value="RYC31301.1"/>
    <property type="molecule type" value="Genomic_DNA"/>
</dbReference>
<keyword evidence="6" id="KW-0813">Transport</keyword>
<dbReference type="PROSITE" id="PS50855">
    <property type="entry name" value="COX1"/>
    <property type="match status" value="1"/>
</dbReference>
<dbReference type="Pfam" id="PF00115">
    <property type="entry name" value="COX1"/>
    <property type="match status" value="1"/>
</dbReference>
<feature type="transmembrane region" description="Helical" evidence="7">
    <location>
        <begin position="192"/>
        <end position="210"/>
    </location>
</feature>
<dbReference type="InterPro" id="IPR036927">
    <property type="entry name" value="Cyt_c_oxase-like_su1_sf"/>
</dbReference>
<dbReference type="PANTHER" id="PTHR10422:SF40">
    <property type="entry name" value="CYTOCHROME C OXIDASE SUBUNIT I"/>
    <property type="match status" value="1"/>
</dbReference>
<comment type="similarity">
    <text evidence="6">Belongs to the heme-copper respiratory oxidase family.</text>
</comment>
<reference evidence="9 10" key="2">
    <citation type="submission" date="2019-02" db="EMBL/GenBank/DDBJ databases">
        <title>'Lichenibacterium ramalinii' gen. nov. sp. nov., 'Lichenibacterium minor' gen. nov. sp. nov.</title>
        <authorList>
            <person name="Pankratov T."/>
        </authorList>
    </citation>
    <scope>NUCLEOTIDE SEQUENCE [LARGE SCALE GENOMIC DNA]</scope>
    <source>
        <strain evidence="9 10">RmlP026</strain>
    </source>
</reference>
<feature type="transmembrane region" description="Helical" evidence="7">
    <location>
        <begin position="27"/>
        <end position="47"/>
    </location>
</feature>
<accession>A0A4Q2U845</accession>
<keyword evidence="5 7" id="KW-0472">Membrane</keyword>
<dbReference type="InterPro" id="IPR000883">
    <property type="entry name" value="Cyt_C_Oxase_1"/>
</dbReference>
<dbReference type="AlphaFoldDB" id="A0A4Q2U845"/>
<gene>
    <name evidence="9" type="ORF">D3273_14385</name>
</gene>
<protein>
    <submittedName>
        <fullName evidence="9">Cytochrome C oxidase subunit I</fullName>
    </submittedName>
</protein>
<evidence type="ECO:0000256" key="1">
    <source>
        <dbReference type="ARBA" id="ARBA00004141"/>
    </source>
</evidence>
<dbReference type="PANTHER" id="PTHR10422">
    <property type="entry name" value="CYTOCHROME C OXIDASE SUBUNIT 1"/>
    <property type="match status" value="1"/>
</dbReference>
<dbReference type="InterPro" id="IPR023616">
    <property type="entry name" value="Cyt_c_oxase-like_su1_dom"/>
</dbReference>
<feature type="transmembrane region" description="Helical" evidence="7">
    <location>
        <begin position="230"/>
        <end position="253"/>
    </location>
</feature>
<proteinExistence type="inferred from homology"/>
<feature type="transmembrane region" description="Helical" evidence="7">
    <location>
        <begin position="546"/>
        <end position="569"/>
    </location>
</feature>
<organism evidence="9 10">
    <name type="scientific">Lichenibacterium minor</name>
    <dbReference type="NCBI Taxonomy" id="2316528"/>
    <lineage>
        <taxon>Bacteria</taxon>
        <taxon>Pseudomonadati</taxon>
        <taxon>Pseudomonadota</taxon>
        <taxon>Alphaproteobacteria</taxon>
        <taxon>Hyphomicrobiales</taxon>
        <taxon>Lichenihabitantaceae</taxon>
        <taxon>Lichenibacterium</taxon>
    </lineage>
</organism>
<evidence type="ECO:0000313" key="10">
    <source>
        <dbReference type="Proteomes" id="UP000290759"/>
    </source>
</evidence>
<evidence type="ECO:0000256" key="5">
    <source>
        <dbReference type="ARBA" id="ARBA00023136"/>
    </source>
</evidence>
<keyword evidence="6" id="KW-0349">Heme</keyword>
<dbReference type="Proteomes" id="UP000290759">
    <property type="component" value="Unassembled WGS sequence"/>
</dbReference>
<feature type="transmembrane region" description="Helical" evidence="7">
    <location>
        <begin position="470"/>
        <end position="493"/>
    </location>
</feature>
<feature type="transmembrane region" description="Helical" evidence="7">
    <location>
        <begin position="387"/>
        <end position="408"/>
    </location>
</feature>
<feature type="transmembrane region" description="Helical" evidence="7">
    <location>
        <begin position="420"/>
        <end position="442"/>
    </location>
</feature>
<feature type="transmembrane region" description="Helical" evidence="7">
    <location>
        <begin position="295"/>
        <end position="322"/>
    </location>
</feature>
<dbReference type="PROSITE" id="PS00077">
    <property type="entry name" value="COX1_CUB"/>
    <property type="match status" value="1"/>
</dbReference>
<sequence length="581" mass="63289">MSIALAPTGALSRPAGDALAAQRRTMLAFLVWGFSALMIGAAIGPLQALNYGGINVYPALAPVLQTYYQGLTIHGVLNAYIFTFFVTCGLLIYLPARELGLAPNMLLWRSCFGLMAAGTLMLLYAMFDNSSSVLWTFYPPLKGSPFFYFGMTLVVLGSLLPLPILLDMRARWKARRPGEVTPLVTYMSTTTMLMWGLAGGGAAIELIVQLDPWSAGLVDTIDPIVGRTLFWWTGHPIVYFWLMPAYVSWYGLLSKQCGGKLVSDPMARLTFALLLVFSLPVGSHHQFTDPGFSPVWRGILTALTLSVALPSLITAFTIGLSLEYSGRLAGGRGVLGWFTALPWRNPSVAAQVLAMVTFIFGGAGGIVNGSWELNNIVHNTTWIPGHFHITVGTASALTFMGVAFWMMPHLTGRKLLSRRLALVAAWLWFGGMSVFALGMHWAGLHGVPRRAWVSFLPQTVYDRFYGDAHFPLTMVAVGGIVLWLATFCFYVVFLGSLFTRRLSTPVPIPFAQAFGGAESYSLDGGEPIGIVAHRHLSPLAKALEQLGLITAFTAVATAAAYVPIFWPFVNNITRAQGWSVW</sequence>
<dbReference type="SUPFAM" id="SSF81442">
    <property type="entry name" value="Cytochrome c oxidase subunit I-like"/>
    <property type="match status" value="1"/>
</dbReference>
<comment type="caution">
    <text evidence="9">The sequence shown here is derived from an EMBL/GenBank/DDBJ whole genome shotgun (WGS) entry which is preliminary data.</text>
</comment>
<dbReference type="PRINTS" id="PR01165">
    <property type="entry name" value="CYCOXIDASEI"/>
</dbReference>
<feature type="transmembrane region" description="Helical" evidence="7">
    <location>
        <begin position="67"/>
        <end position="94"/>
    </location>
</feature>
<feature type="transmembrane region" description="Helical" evidence="7">
    <location>
        <begin position="348"/>
        <end position="367"/>
    </location>
</feature>